<keyword evidence="6 11" id="KW-0819">tRNA processing</keyword>
<evidence type="ECO:0000256" key="10">
    <source>
        <dbReference type="ARBA" id="ARBA00049563"/>
    </source>
</evidence>
<dbReference type="PANTHER" id="PTHR11088">
    <property type="entry name" value="TRNA DIMETHYLALLYLTRANSFERASE"/>
    <property type="match status" value="1"/>
</dbReference>
<keyword evidence="16" id="KW-1185">Reference proteome</keyword>
<evidence type="ECO:0000313" key="15">
    <source>
        <dbReference type="EMBL" id="ADR32947.1"/>
    </source>
</evidence>
<keyword evidence="7 11" id="KW-0547">Nucleotide-binding</keyword>
<keyword evidence="5 11" id="KW-0808">Transferase</keyword>
<dbReference type="KEGG" id="sku:Sulku_0280"/>
<comment type="catalytic activity">
    <reaction evidence="10 11 12">
        <text>adenosine(37) in tRNA + dimethylallyl diphosphate = N(6)-dimethylallyladenosine(37) in tRNA + diphosphate</text>
        <dbReference type="Rhea" id="RHEA:26482"/>
        <dbReference type="Rhea" id="RHEA-COMP:10162"/>
        <dbReference type="Rhea" id="RHEA-COMP:10375"/>
        <dbReference type="ChEBI" id="CHEBI:33019"/>
        <dbReference type="ChEBI" id="CHEBI:57623"/>
        <dbReference type="ChEBI" id="CHEBI:74411"/>
        <dbReference type="ChEBI" id="CHEBI:74415"/>
        <dbReference type="EC" id="2.5.1.75"/>
    </reaction>
</comment>
<evidence type="ECO:0000256" key="7">
    <source>
        <dbReference type="ARBA" id="ARBA00022741"/>
    </source>
</evidence>
<evidence type="ECO:0000256" key="13">
    <source>
        <dbReference type="RuleBase" id="RU003784"/>
    </source>
</evidence>
<evidence type="ECO:0000256" key="6">
    <source>
        <dbReference type="ARBA" id="ARBA00022694"/>
    </source>
</evidence>
<dbReference type="InterPro" id="IPR039657">
    <property type="entry name" value="Dimethylallyltransferase"/>
</dbReference>
<dbReference type="STRING" id="709032.Sulku_0280"/>
<evidence type="ECO:0000256" key="14">
    <source>
        <dbReference type="RuleBase" id="RU003785"/>
    </source>
</evidence>
<dbReference type="Gene3D" id="1.10.20.140">
    <property type="match status" value="1"/>
</dbReference>
<dbReference type="InterPro" id="IPR027417">
    <property type="entry name" value="P-loop_NTPase"/>
</dbReference>
<dbReference type="PANTHER" id="PTHR11088:SF60">
    <property type="entry name" value="TRNA DIMETHYLALLYLTRANSFERASE"/>
    <property type="match status" value="1"/>
</dbReference>
<reference evidence="15 16" key="1">
    <citation type="journal article" date="2012" name="Stand. Genomic Sci.">
        <title>Complete genome sequence of the sulfur compounds oxidizing chemolithoautotroph Sulfuricurvum kujiense type strain (YK-1(T)).</title>
        <authorList>
            <person name="Han C."/>
            <person name="Kotsyurbenko O."/>
            <person name="Chertkov O."/>
            <person name="Held B."/>
            <person name="Lapidus A."/>
            <person name="Nolan M."/>
            <person name="Lucas S."/>
            <person name="Hammon N."/>
            <person name="Deshpande S."/>
            <person name="Cheng J.F."/>
            <person name="Tapia R."/>
            <person name="Goodwin L.A."/>
            <person name="Pitluck S."/>
            <person name="Liolios K."/>
            <person name="Pagani I."/>
            <person name="Ivanova N."/>
            <person name="Mavromatis K."/>
            <person name="Mikhailova N."/>
            <person name="Pati A."/>
            <person name="Chen A."/>
            <person name="Palaniappan K."/>
            <person name="Land M."/>
            <person name="Hauser L."/>
            <person name="Chang Y.J."/>
            <person name="Jeffries C.D."/>
            <person name="Brambilla E.M."/>
            <person name="Rohde M."/>
            <person name="Spring S."/>
            <person name="Sikorski J."/>
            <person name="Goker M."/>
            <person name="Woyke T."/>
            <person name="Bristow J."/>
            <person name="Eisen J.A."/>
            <person name="Markowitz V."/>
            <person name="Hugenholtz P."/>
            <person name="Kyrpides N.C."/>
            <person name="Klenk H.P."/>
            <person name="Detter J.C."/>
        </authorList>
    </citation>
    <scope>NUCLEOTIDE SEQUENCE [LARGE SCALE GENOMIC DNA]</scope>
    <source>
        <strain evidence="16">ATCC BAA-921 / DSM 16994 / JCM 11577 / YK-1</strain>
    </source>
</reference>
<evidence type="ECO:0000256" key="1">
    <source>
        <dbReference type="ARBA" id="ARBA00001946"/>
    </source>
</evidence>
<feature type="binding site" evidence="11">
    <location>
        <begin position="8"/>
        <end position="15"/>
    </location>
    <ligand>
        <name>ATP</name>
        <dbReference type="ChEBI" id="CHEBI:30616"/>
    </ligand>
</feature>
<dbReference type="Pfam" id="PF01715">
    <property type="entry name" value="IPPT"/>
    <property type="match status" value="1"/>
</dbReference>
<sequence>MKQLALIGSTASGKSDLALKLAEKYNALILSIDSLSIYKEIDIASAKPTKGELAKIEHFGVDRLNPDENASVMTFIDEYNRICDQAILNDKNVIIVGGSSFYLKSMIEGLSEIPDFSSDTLLKTKEMLCDLSECHKLLSSVDPISMGKIAPSDAYRIEKMLLIYLETQTAPSEWFRTNPPSPIITECPVLHLDIDRTLLRDRIALRTRKMVDAGLIDEVAELERKYGRVPNSMKAIGIIETLEYLDGKISKPELIELVSIHTGQLAKRQQTFNIHQFTLRASASSHELENIADSILKQR</sequence>
<dbReference type="HOGENOM" id="CLU_032616_0_1_7"/>
<accession>E4TYH0</accession>
<feature type="binding site" evidence="11">
    <location>
        <begin position="10"/>
        <end position="15"/>
    </location>
    <ligand>
        <name>substrate</name>
    </ligand>
</feature>
<comment type="subunit">
    <text evidence="4 11">Monomer.</text>
</comment>
<dbReference type="AlphaFoldDB" id="E4TYH0"/>
<dbReference type="InterPro" id="IPR018022">
    <property type="entry name" value="IPT"/>
</dbReference>
<evidence type="ECO:0000256" key="8">
    <source>
        <dbReference type="ARBA" id="ARBA00022840"/>
    </source>
</evidence>
<gene>
    <name evidence="11" type="primary">miaA</name>
    <name evidence="15" type="ordered locus">Sulku_0280</name>
</gene>
<dbReference type="GO" id="GO:0006400">
    <property type="term" value="P:tRNA modification"/>
    <property type="evidence" value="ECO:0007669"/>
    <property type="project" value="TreeGrafter"/>
</dbReference>
<feature type="site" description="Interaction with substrate tRNA" evidence="11">
    <location>
        <position position="99"/>
    </location>
</feature>
<dbReference type="RefSeq" id="WP_013459144.1">
    <property type="nucleotide sequence ID" value="NC_014762.1"/>
</dbReference>
<dbReference type="HAMAP" id="MF_00185">
    <property type="entry name" value="IPP_trans"/>
    <property type="match status" value="1"/>
</dbReference>
<dbReference type="EMBL" id="CP002355">
    <property type="protein sequence ID" value="ADR32947.1"/>
    <property type="molecule type" value="Genomic_DNA"/>
</dbReference>
<dbReference type="NCBIfam" id="TIGR00174">
    <property type="entry name" value="miaA"/>
    <property type="match status" value="1"/>
</dbReference>
<comment type="similarity">
    <text evidence="3 11 14">Belongs to the IPP transferase family.</text>
</comment>
<evidence type="ECO:0000256" key="4">
    <source>
        <dbReference type="ARBA" id="ARBA00011245"/>
    </source>
</evidence>
<feature type="region of interest" description="Interaction with substrate tRNA" evidence="11">
    <location>
        <begin position="33"/>
        <end position="36"/>
    </location>
</feature>
<comment type="caution">
    <text evidence="11">Lacks conserved residue(s) required for the propagation of feature annotation.</text>
</comment>
<evidence type="ECO:0000256" key="3">
    <source>
        <dbReference type="ARBA" id="ARBA00005842"/>
    </source>
</evidence>
<dbReference type="Proteomes" id="UP000008721">
    <property type="component" value="Chromosome"/>
</dbReference>
<evidence type="ECO:0000256" key="5">
    <source>
        <dbReference type="ARBA" id="ARBA00022679"/>
    </source>
</evidence>
<keyword evidence="8 11" id="KW-0067">ATP-binding</keyword>
<organism evidence="15 16">
    <name type="scientific">Sulfuricurvum kujiense (strain ATCC BAA-921 / DSM 16994 / JCM 11577 / YK-1)</name>
    <dbReference type="NCBI Taxonomy" id="709032"/>
    <lineage>
        <taxon>Bacteria</taxon>
        <taxon>Pseudomonadati</taxon>
        <taxon>Campylobacterota</taxon>
        <taxon>Epsilonproteobacteria</taxon>
        <taxon>Campylobacterales</taxon>
        <taxon>Sulfurimonadaceae</taxon>
        <taxon>Sulfuricurvum</taxon>
    </lineage>
</organism>
<evidence type="ECO:0000256" key="2">
    <source>
        <dbReference type="ARBA" id="ARBA00003213"/>
    </source>
</evidence>
<evidence type="ECO:0000313" key="16">
    <source>
        <dbReference type="Proteomes" id="UP000008721"/>
    </source>
</evidence>
<proteinExistence type="inferred from homology"/>
<evidence type="ECO:0000256" key="12">
    <source>
        <dbReference type="RuleBase" id="RU003783"/>
    </source>
</evidence>
<dbReference type="GO" id="GO:0052381">
    <property type="term" value="F:tRNA dimethylallyltransferase activity"/>
    <property type="evidence" value="ECO:0007669"/>
    <property type="project" value="UniProtKB-UniRule"/>
</dbReference>
<protein>
    <recommendedName>
        <fullName evidence="11">tRNA dimethylallyltransferase</fullName>
        <ecNumber evidence="11">2.5.1.75</ecNumber>
    </recommendedName>
    <alternativeName>
        <fullName evidence="11">Dimethylallyl diphosphate:tRNA dimethylallyltransferase</fullName>
        <shortName evidence="11">DMAPP:tRNA dimethylallyltransferase</shortName>
        <shortName evidence="11">DMATase</shortName>
    </alternativeName>
    <alternativeName>
        <fullName evidence="11">Isopentenyl-diphosphate:tRNA isopentenyltransferase</fullName>
        <shortName evidence="11">IPP transferase</shortName>
        <shortName evidence="11">IPPT</shortName>
        <shortName evidence="11">IPTase</shortName>
    </alternativeName>
</protein>
<comment type="function">
    <text evidence="2 11 13">Catalyzes the transfer of a dimethylallyl group onto the adenine at position 37 in tRNAs that read codons beginning with uridine, leading to the formation of N6-(dimethylallyl)adenosine (i(6)A).</text>
</comment>
<name>E4TYH0_SULKY</name>
<keyword evidence="9 11" id="KW-0460">Magnesium</keyword>
<dbReference type="SUPFAM" id="SSF52540">
    <property type="entry name" value="P-loop containing nucleoside triphosphate hydrolases"/>
    <property type="match status" value="1"/>
</dbReference>
<comment type="cofactor">
    <cofactor evidence="1 11">
        <name>Mg(2+)</name>
        <dbReference type="ChEBI" id="CHEBI:18420"/>
    </cofactor>
</comment>
<dbReference type="Gene3D" id="3.40.50.300">
    <property type="entry name" value="P-loop containing nucleotide triphosphate hydrolases"/>
    <property type="match status" value="1"/>
</dbReference>
<evidence type="ECO:0000256" key="9">
    <source>
        <dbReference type="ARBA" id="ARBA00022842"/>
    </source>
</evidence>
<dbReference type="eggNOG" id="COG0324">
    <property type="taxonomic scope" value="Bacteria"/>
</dbReference>
<dbReference type="EC" id="2.5.1.75" evidence="11"/>
<dbReference type="GO" id="GO:0005524">
    <property type="term" value="F:ATP binding"/>
    <property type="evidence" value="ECO:0007669"/>
    <property type="project" value="UniProtKB-UniRule"/>
</dbReference>
<evidence type="ECO:0000256" key="11">
    <source>
        <dbReference type="HAMAP-Rule" id="MF_00185"/>
    </source>
</evidence>